<dbReference type="Proteomes" id="UP000305202">
    <property type="component" value="Unassembled WGS sequence"/>
</dbReference>
<accession>A0ABY2SQK2</accession>
<dbReference type="Pfam" id="PF05235">
    <property type="entry name" value="CHAD"/>
    <property type="match status" value="1"/>
</dbReference>
<organism evidence="2 3">
    <name type="scientific">Martelella alba</name>
    <dbReference type="NCBI Taxonomy" id="2590451"/>
    <lineage>
        <taxon>Bacteria</taxon>
        <taxon>Pseudomonadati</taxon>
        <taxon>Pseudomonadota</taxon>
        <taxon>Alphaproteobacteria</taxon>
        <taxon>Hyphomicrobiales</taxon>
        <taxon>Aurantimonadaceae</taxon>
        <taxon>Martelella</taxon>
    </lineage>
</organism>
<dbReference type="SMART" id="SM00880">
    <property type="entry name" value="CHAD"/>
    <property type="match status" value="1"/>
</dbReference>
<dbReference type="Gene3D" id="1.40.20.10">
    <property type="entry name" value="CHAD domain"/>
    <property type="match status" value="1"/>
</dbReference>
<dbReference type="PANTHER" id="PTHR39339:SF1">
    <property type="entry name" value="CHAD DOMAIN-CONTAINING PROTEIN"/>
    <property type="match status" value="1"/>
</dbReference>
<dbReference type="EMBL" id="SZPQ01000003">
    <property type="protein sequence ID" value="TKI07773.1"/>
    <property type="molecule type" value="Genomic_DNA"/>
</dbReference>
<dbReference type="InterPro" id="IPR038186">
    <property type="entry name" value="CHAD_dom_sf"/>
</dbReference>
<name>A0ABY2SQK2_9HYPH</name>
<evidence type="ECO:0000259" key="1">
    <source>
        <dbReference type="PROSITE" id="PS51708"/>
    </source>
</evidence>
<feature type="domain" description="CHAD" evidence="1">
    <location>
        <begin position="31"/>
        <end position="312"/>
    </location>
</feature>
<comment type="caution">
    <text evidence="2">The sequence shown here is derived from an EMBL/GenBank/DDBJ whole genome shotgun (WGS) entry which is preliminary data.</text>
</comment>
<dbReference type="PANTHER" id="PTHR39339">
    <property type="entry name" value="SLR1444 PROTEIN"/>
    <property type="match status" value="1"/>
</dbReference>
<protein>
    <submittedName>
        <fullName evidence="2">CHAD domain-containing protein</fullName>
    </submittedName>
</protein>
<sequence length="319" mass="35579">MEHTVESAARSPLPGPAIEAVRAEPLRLTEAMTVSQGFQAIVINCLLQIQANAEGVRHQDAECVHQMRVGLRRLRSAFSLFKEPLSPGDALQADLLWLTGVLGAARDWDILAGTVVAPAAIAAPEPAALEEIGVAARLRARLYYHAAADAVGSPRYERLTTALRLWIQHRRWRENVTPRQRARLKTPIPPFADAMLAERRQRLQHQAAVQTDATAHQRHRMRIAAKKLRYTTEFFGCLYRRKPLSAYLAALREMQETLGWLNDAATTDRLLGELRDQNPGLAESIGFVRGYLAAQAAQAKMTLPVQWQNLQTLALPARR</sequence>
<evidence type="ECO:0000313" key="3">
    <source>
        <dbReference type="Proteomes" id="UP000305202"/>
    </source>
</evidence>
<evidence type="ECO:0000313" key="2">
    <source>
        <dbReference type="EMBL" id="TKI07773.1"/>
    </source>
</evidence>
<dbReference type="PROSITE" id="PS51708">
    <property type="entry name" value="CHAD"/>
    <property type="match status" value="1"/>
</dbReference>
<dbReference type="InterPro" id="IPR007899">
    <property type="entry name" value="CHAD_dom"/>
</dbReference>
<keyword evidence="3" id="KW-1185">Reference proteome</keyword>
<proteinExistence type="predicted"/>
<gene>
    <name evidence="2" type="ORF">FCN80_04840</name>
</gene>
<reference evidence="2 3" key="1">
    <citation type="submission" date="2019-04" db="EMBL/GenBank/DDBJ databases">
        <authorList>
            <person name="Li M."/>
            <person name="Gao C."/>
        </authorList>
    </citation>
    <scope>NUCLEOTIDE SEQUENCE [LARGE SCALE GENOMIC DNA]</scope>
    <source>
        <strain evidence="2 3">BGMRC 2031</strain>
    </source>
</reference>
<dbReference type="RefSeq" id="WP_136988769.1">
    <property type="nucleotide sequence ID" value="NZ_SZPQ01000003.1"/>
</dbReference>